<keyword evidence="1" id="KW-0418">Kinase</keyword>
<sequence>MVSNIILIGPILTGKSTLADILSQKLGYPRCSVDDVRWQYYEEIGYSKEKEREIRSHSGSEGVYKYWKPFEAHAVIRILQEHKEHVIDFGGGHSVYEDSELFSKVEQVLQEERNIFLILPSADKTESLQILNEREFHAINKHFVEHQSNYKLAKHIIYTKDKTPEECAEEIISLVRCGTK</sequence>
<organism evidence="1 2">
    <name type="scientific">Paenibacillus thiaminolyticus</name>
    <name type="common">Bacillus thiaminolyticus</name>
    <dbReference type="NCBI Taxonomy" id="49283"/>
    <lineage>
        <taxon>Bacteria</taxon>
        <taxon>Bacillati</taxon>
        <taxon>Bacillota</taxon>
        <taxon>Bacilli</taxon>
        <taxon>Bacillales</taxon>
        <taxon>Paenibacillaceae</taxon>
        <taxon>Paenibacillus</taxon>
    </lineage>
</organism>
<dbReference type="InterPro" id="IPR031322">
    <property type="entry name" value="Shikimate/glucono_kinase"/>
</dbReference>
<dbReference type="Gene3D" id="3.40.50.300">
    <property type="entry name" value="P-loop containing nucleotide triphosphate hydrolases"/>
    <property type="match status" value="1"/>
</dbReference>
<name>A0AAP9DU83_PANTH</name>
<accession>A0AAP9DU83</accession>
<dbReference type="SUPFAM" id="SSF52540">
    <property type="entry name" value="P-loop containing nucleoside triphosphate hydrolases"/>
    <property type="match status" value="1"/>
</dbReference>
<dbReference type="GO" id="GO:0016301">
    <property type="term" value="F:kinase activity"/>
    <property type="evidence" value="ECO:0007669"/>
    <property type="project" value="UniProtKB-KW"/>
</dbReference>
<dbReference type="InterPro" id="IPR027417">
    <property type="entry name" value="P-loop_NTPase"/>
</dbReference>
<evidence type="ECO:0000313" key="2">
    <source>
        <dbReference type="Proteomes" id="UP000315377"/>
    </source>
</evidence>
<dbReference type="Pfam" id="PF01202">
    <property type="entry name" value="SKI"/>
    <property type="match status" value="1"/>
</dbReference>
<reference evidence="1 2" key="1">
    <citation type="submission" date="2019-07" db="EMBL/GenBank/DDBJ databases">
        <title>Paenibacillus thiaminolyticus NRRL B-4156.</title>
        <authorList>
            <person name="Hehnly C."/>
            <person name="Zhang L."/>
        </authorList>
    </citation>
    <scope>NUCLEOTIDE SEQUENCE [LARGE SCALE GENOMIC DNA]</scope>
    <source>
        <strain evidence="1 2">NRRL B-4156</strain>
    </source>
</reference>
<dbReference type="EMBL" id="CP041405">
    <property type="protein sequence ID" value="QDM44130.1"/>
    <property type="molecule type" value="Genomic_DNA"/>
</dbReference>
<dbReference type="Proteomes" id="UP000315377">
    <property type="component" value="Chromosome"/>
</dbReference>
<keyword evidence="1" id="KW-0808">Transferase</keyword>
<evidence type="ECO:0000313" key="1">
    <source>
        <dbReference type="EMBL" id="QDM44130.1"/>
    </source>
</evidence>
<protein>
    <submittedName>
        <fullName evidence="1">Shikimate kinase</fullName>
    </submittedName>
</protein>
<dbReference type="AlphaFoldDB" id="A0AAP9DU83"/>
<gene>
    <name evidence="1" type="ORF">FLT43_11995</name>
</gene>
<proteinExistence type="predicted"/>